<sequence>MAERFDLVTDIHQRNMHWHIQVYVIKMYDVPSTEKPNTIKIIDLILQDRQVFNIYNMREFVVVDKRAKVKVSQVRWSLLFCNRTVVQEVEVPTFPLEAFRVDTVSPVIFDHDRIK</sequence>
<evidence type="ECO:0000313" key="1">
    <source>
        <dbReference type="EMBL" id="MED6207677.1"/>
    </source>
</evidence>
<keyword evidence="2" id="KW-1185">Reference proteome</keyword>
<organism evidence="1 2">
    <name type="scientific">Stylosanthes scabra</name>
    <dbReference type="NCBI Taxonomy" id="79078"/>
    <lineage>
        <taxon>Eukaryota</taxon>
        <taxon>Viridiplantae</taxon>
        <taxon>Streptophyta</taxon>
        <taxon>Embryophyta</taxon>
        <taxon>Tracheophyta</taxon>
        <taxon>Spermatophyta</taxon>
        <taxon>Magnoliopsida</taxon>
        <taxon>eudicotyledons</taxon>
        <taxon>Gunneridae</taxon>
        <taxon>Pentapetalae</taxon>
        <taxon>rosids</taxon>
        <taxon>fabids</taxon>
        <taxon>Fabales</taxon>
        <taxon>Fabaceae</taxon>
        <taxon>Papilionoideae</taxon>
        <taxon>50 kb inversion clade</taxon>
        <taxon>dalbergioids sensu lato</taxon>
        <taxon>Dalbergieae</taxon>
        <taxon>Pterocarpus clade</taxon>
        <taxon>Stylosanthes</taxon>
    </lineage>
</organism>
<proteinExistence type="predicted"/>
<dbReference type="Proteomes" id="UP001341840">
    <property type="component" value="Unassembled WGS sequence"/>
</dbReference>
<dbReference type="EMBL" id="JASCZI010241849">
    <property type="protein sequence ID" value="MED6207677.1"/>
    <property type="molecule type" value="Genomic_DNA"/>
</dbReference>
<comment type="caution">
    <text evidence="1">The sequence shown here is derived from an EMBL/GenBank/DDBJ whole genome shotgun (WGS) entry which is preliminary data.</text>
</comment>
<reference evidence="1 2" key="1">
    <citation type="journal article" date="2023" name="Plants (Basel)">
        <title>Bridging the Gap: Combining Genomics and Transcriptomics Approaches to Understand Stylosanthes scabra, an Orphan Legume from the Brazilian Caatinga.</title>
        <authorList>
            <person name="Ferreira-Neto J.R.C."/>
            <person name="da Silva M.D."/>
            <person name="Binneck E."/>
            <person name="de Melo N.F."/>
            <person name="da Silva R.H."/>
            <person name="de Melo A.L.T.M."/>
            <person name="Pandolfi V."/>
            <person name="Bustamante F.O."/>
            <person name="Brasileiro-Vidal A.C."/>
            <person name="Benko-Iseppon A.M."/>
        </authorList>
    </citation>
    <scope>NUCLEOTIDE SEQUENCE [LARGE SCALE GENOMIC DNA]</scope>
    <source>
        <tissue evidence="1">Leaves</tissue>
    </source>
</reference>
<accession>A0ABU6YB67</accession>
<name>A0ABU6YB67_9FABA</name>
<gene>
    <name evidence="1" type="ORF">PIB30_037979</name>
</gene>
<protein>
    <submittedName>
        <fullName evidence="1">Uncharacterized protein</fullName>
    </submittedName>
</protein>
<evidence type="ECO:0000313" key="2">
    <source>
        <dbReference type="Proteomes" id="UP001341840"/>
    </source>
</evidence>